<dbReference type="EMBL" id="OZ075121">
    <property type="protein sequence ID" value="CAL4898513.1"/>
    <property type="molecule type" value="Genomic_DNA"/>
</dbReference>
<protein>
    <submittedName>
        <fullName evidence="2">Uncharacterized protein</fullName>
    </submittedName>
</protein>
<evidence type="ECO:0000313" key="2">
    <source>
        <dbReference type="EMBL" id="CAL4898513.1"/>
    </source>
</evidence>
<accession>A0ABC8VZV7</accession>
<proteinExistence type="predicted"/>
<dbReference type="Proteomes" id="UP001497457">
    <property type="component" value="Chromosome 11b"/>
</dbReference>
<evidence type="ECO:0000256" key="1">
    <source>
        <dbReference type="SAM" id="MobiDB-lite"/>
    </source>
</evidence>
<name>A0ABC8VZV7_9POAL</name>
<keyword evidence="4" id="KW-1185">Reference proteome</keyword>
<evidence type="ECO:0000313" key="4">
    <source>
        <dbReference type="Proteomes" id="UP001497457"/>
    </source>
</evidence>
<gene>
    <name evidence="3" type="ORF">URODEC1_LOCUS11839</name>
    <name evidence="2" type="ORF">URODEC1_LOCUS7782</name>
</gene>
<dbReference type="Proteomes" id="UP001497457">
    <property type="component" value="Chromosome 12b"/>
</dbReference>
<dbReference type="AlphaFoldDB" id="A0ABC8VZV7"/>
<evidence type="ECO:0000313" key="3">
    <source>
        <dbReference type="EMBL" id="CAL4905822.1"/>
    </source>
</evidence>
<reference evidence="4" key="1">
    <citation type="submission" date="2024-06" db="EMBL/GenBank/DDBJ databases">
        <authorList>
            <person name="Ryan C."/>
        </authorList>
    </citation>
    <scope>NUCLEOTIDE SEQUENCE [LARGE SCALE GENOMIC DNA]</scope>
</reference>
<organism evidence="2 4">
    <name type="scientific">Urochloa decumbens</name>
    <dbReference type="NCBI Taxonomy" id="240449"/>
    <lineage>
        <taxon>Eukaryota</taxon>
        <taxon>Viridiplantae</taxon>
        <taxon>Streptophyta</taxon>
        <taxon>Embryophyta</taxon>
        <taxon>Tracheophyta</taxon>
        <taxon>Spermatophyta</taxon>
        <taxon>Magnoliopsida</taxon>
        <taxon>Liliopsida</taxon>
        <taxon>Poales</taxon>
        <taxon>Poaceae</taxon>
        <taxon>PACMAD clade</taxon>
        <taxon>Panicoideae</taxon>
        <taxon>Panicodae</taxon>
        <taxon>Paniceae</taxon>
        <taxon>Melinidinae</taxon>
        <taxon>Urochloa</taxon>
    </lineage>
</organism>
<reference evidence="2 4" key="2">
    <citation type="submission" date="2024-10" db="EMBL/GenBank/DDBJ databases">
        <authorList>
            <person name="Ryan C."/>
        </authorList>
    </citation>
    <scope>NUCLEOTIDE SEQUENCE [LARGE SCALE GENOMIC DNA]</scope>
</reference>
<dbReference type="EMBL" id="OZ075122">
    <property type="protein sequence ID" value="CAL4905822.1"/>
    <property type="molecule type" value="Genomic_DNA"/>
</dbReference>
<sequence length="185" mass="19633">MAAAAGNDGHRLWDLSRRAASFLRMARLALTGTAAAPAQLIAEGEAVDGHICDNLYYKSVSTEDEDLDSDDVWAEEDESELLVDDEDGGSTTTRGGVSEIISARGGGPLNKRSSSFIRLRPEITTAGAALHPEDVAAAAAAESSEPLVERRRAAKRVNDAAEMVHHPFACDRRGSESSSLLLVSI</sequence>
<feature type="region of interest" description="Disordered" evidence="1">
    <location>
        <begin position="81"/>
        <end position="104"/>
    </location>
</feature>